<evidence type="ECO:0000256" key="3">
    <source>
        <dbReference type="ARBA" id="ARBA00023002"/>
    </source>
</evidence>
<evidence type="ECO:0000256" key="4">
    <source>
        <dbReference type="ARBA" id="ARBA00023157"/>
    </source>
</evidence>
<dbReference type="SUPFAM" id="SSF52833">
    <property type="entry name" value="Thioredoxin-like"/>
    <property type="match status" value="1"/>
</dbReference>
<accession>A0A1F7ILP7</accession>
<dbReference type="AlphaFoldDB" id="A0A1F7ILP7"/>
<feature type="domain" description="Thioredoxin-like fold" evidence="7">
    <location>
        <begin position="63"/>
        <end position="210"/>
    </location>
</feature>
<dbReference type="GO" id="GO:0016491">
    <property type="term" value="F:oxidoreductase activity"/>
    <property type="evidence" value="ECO:0007669"/>
    <property type="project" value="UniProtKB-KW"/>
</dbReference>
<dbReference type="Proteomes" id="UP000178040">
    <property type="component" value="Unassembled WGS sequence"/>
</dbReference>
<gene>
    <name evidence="8" type="ORF">A3B40_01595</name>
</gene>
<evidence type="ECO:0000256" key="6">
    <source>
        <dbReference type="SAM" id="Phobius"/>
    </source>
</evidence>
<dbReference type="EMBL" id="MGAI01000031">
    <property type="protein sequence ID" value="OGK44311.1"/>
    <property type="molecule type" value="Genomic_DNA"/>
</dbReference>
<dbReference type="InterPro" id="IPR036249">
    <property type="entry name" value="Thioredoxin-like_sf"/>
</dbReference>
<keyword evidence="2" id="KW-0732">Signal</keyword>
<evidence type="ECO:0000259" key="7">
    <source>
        <dbReference type="Pfam" id="PF13462"/>
    </source>
</evidence>
<keyword evidence="3" id="KW-0560">Oxidoreductase</keyword>
<dbReference type="PANTHER" id="PTHR13887:SF14">
    <property type="entry name" value="DISULFIDE BOND FORMATION PROTEIN D"/>
    <property type="match status" value="1"/>
</dbReference>
<sequence length="237" mass="26718">MQKKGNTLLVVLLIIVSFFAGYLFFKVKNLEQGKTLGTAQQNQPQQQVPQKPTELKIKKPAQDEHWRGLKNVRYVWVEYSDLECPFCKQIHPNLQKLLNVYSGKIAWVYRHLPLPNHAKAQKSAEATECASDLGGNDAFWQMADLIFEKMPDMELSQLPSFASEIGLDEARFKACLDGGKFEKKVNDQLDEGSKAGVQATPTGLIYDLKTGKTKLIEGALPYESLKQELDNFLAKNN</sequence>
<evidence type="ECO:0000313" key="9">
    <source>
        <dbReference type="Proteomes" id="UP000178040"/>
    </source>
</evidence>
<comment type="similarity">
    <text evidence="1">Belongs to the thioredoxin family. DsbA subfamily.</text>
</comment>
<protein>
    <recommendedName>
        <fullName evidence="7">Thioredoxin-like fold domain-containing protein</fullName>
    </recommendedName>
</protein>
<keyword evidence="4" id="KW-1015">Disulfide bond</keyword>
<comment type="caution">
    <text evidence="8">The sequence shown here is derived from an EMBL/GenBank/DDBJ whole genome shotgun (WGS) entry which is preliminary data.</text>
</comment>
<reference evidence="8 9" key="1">
    <citation type="journal article" date="2016" name="Nat. Commun.">
        <title>Thousands of microbial genomes shed light on interconnected biogeochemical processes in an aquifer system.</title>
        <authorList>
            <person name="Anantharaman K."/>
            <person name="Brown C.T."/>
            <person name="Hug L.A."/>
            <person name="Sharon I."/>
            <person name="Castelle C.J."/>
            <person name="Probst A.J."/>
            <person name="Thomas B.C."/>
            <person name="Singh A."/>
            <person name="Wilkins M.J."/>
            <person name="Karaoz U."/>
            <person name="Brodie E.L."/>
            <person name="Williams K.H."/>
            <person name="Hubbard S.S."/>
            <person name="Banfield J.F."/>
        </authorList>
    </citation>
    <scope>NUCLEOTIDE SEQUENCE [LARGE SCALE GENOMIC DNA]</scope>
</reference>
<keyword evidence="6" id="KW-0472">Membrane</keyword>
<dbReference type="InterPro" id="IPR012336">
    <property type="entry name" value="Thioredoxin-like_fold"/>
</dbReference>
<evidence type="ECO:0000313" key="8">
    <source>
        <dbReference type="EMBL" id="OGK44311.1"/>
    </source>
</evidence>
<dbReference type="Pfam" id="PF13462">
    <property type="entry name" value="Thioredoxin_4"/>
    <property type="match status" value="1"/>
</dbReference>
<dbReference type="PANTHER" id="PTHR13887">
    <property type="entry name" value="GLUTATHIONE S-TRANSFERASE KAPPA"/>
    <property type="match status" value="1"/>
</dbReference>
<keyword evidence="6" id="KW-1133">Transmembrane helix</keyword>
<proteinExistence type="inferred from homology"/>
<evidence type="ECO:0000256" key="2">
    <source>
        <dbReference type="ARBA" id="ARBA00022729"/>
    </source>
</evidence>
<evidence type="ECO:0000256" key="5">
    <source>
        <dbReference type="ARBA" id="ARBA00023284"/>
    </source>
</evidence>
<name>A0A1F7ILP7_9BACT</name>
<organism evidence="8 9">
    <name type="scientific">Candidatus Roizmanbacteria bacterium RIFCSPLOWO2_01_FULL_37_16</name>
    <dbReference type="NCBI Taxonomy" id="1802058"/>
    <lineage>
        <taxon>Bacteria</taxon>
        <taxon>Candidatus Roizmaniibacteriota</taxon>
    </lineage>
</organism>
<keyword evidence="5" id="KW-0676">Redox-active center</keyword>
<evidence type="ECO:0000256" key="1">
    <source>
        <dbReference type="ARBA" id="ARBA00005791"/>
    </source>
</evidence>
<dbReference type="Gene3D" id="3.40.30.10">
    <property type="entry name" value="Glutaredoxin"/>
    <property type="match status" value="1"/>
</dbReference>
<feature type="transmembrane region" description="Helical" evidence="6">
    <location>
        <begin position="7"/>
        <end position="25"/>
    </location>
</feature>
<keyword evidence="6" id="KW-0812">Transmembrane</keyword>